<dbReference type="SUPFAM" id="SSF116726">
    <property type="entry name" value="TrkA C-terminal domain-like"/>
    <property type="match status" value="1"/>
</dbReference>
<gene>
    <name evidence="3" type="ORF">FD145_205</name>
</gene>
<evidence type="ECO:0000259" key="1">
    <source>
        <dbReference type="PROSITE" id="PS51201"/>
    </source>
</evidence>
<dbReference type="InterPro" id="IPR036721">
    <property type="entry name" value="RCK_C_sf"/>
</dbReference>
<evidence type="ECO:0000313" key="3">
    <source>
        <dbReference type="EMBL" id="KAF0135067.1"/>
    </source>
</evidence>
<dbReference type="Gene3D" id="3.40.50.720">
    <property type="entry name" value="NAD(P)-binding Rossmann-like Domain"/>
    <property type="match status" value="1"/>
</dbReference>
<comment type="caution">
    <text evidence="3">The sequence shown here is derived from an EMBL/GenBank/DDBJ whole genome shotgun (WGS) entry which is preliminary data.</text>
</comment>
<dbReference type="InterPro" id="IPR003148">
    <property type="entry name" value="RCK_N"/>
</dbReference>
<dbReference type="PROSITE" id="PS51201">
    <property type="entry name" value="RCK_N"/>
    <property type="match status" value="1"/>
</dbReference>
<dbReference type="InterPro" id="IPR006037">
    <property type="entry name" value="RCK_C"/>
</dbReference>
<dbReference type="Pfam" id="PF02080">
    <property type="entry name" value="TrkA_C"/>
    <property type="match status" value="1"/>
</dbReference>
<sequence>MAKKQFAVLGLGRFGQKVAKELCMRGQEVVVMDKDESKVNVIKDMVTHAYIGDMTDESAMREANVQNCEVVVIGQSSNIESNLLAAQLCKELAVKQLVVKAQSTLHGKILKKLGVDMIVFPEQDTAVKLADKLTLRGIMDYMEISSEFDVIEMKAPPDFVNKKLKDLNLRKKYNVNVLAIRRGSESIMSPDGETTILAEDILIMLGNIQSMGKFSG</sequence>
<dbReference type="InterPro" id="IPR036291">
    <property type="entry name" value="NAD(P)-bd_dom_sf"/>
</dbReference>
<name>A0A833L2B1_UNCSA</name>
<reference evidence="3 4" key="1">
    <citation type="submission" date="2019-12" db="EMBL/GenBank/DDBJ databases">
        <authorList>
            <person name="Wolfe R."/>
            <person name="Danczak R."/>
            <person name="Wilkins M."/>
        </authorList>
    </citation>
    <scope>NUCLEOTIDE SEQUENCE [LARGE SCALE GENOMIC DNA]</scope>
    <source>
        <strain evidence="3">X2_MaxBin.013</strain>
    </source>
</reference>
<evidence type="ECO:0000259" key="2">
    <source>
        <dbReference type="PROSITE" id="PS51202"/>
    </source>
</evidence>
<feature type="domain" description="RCK N-terminal" evidence="1">
    <location>
        <begin position="3"/>
        <end position="119"/>
    </location>
</feature>
<dbReference type="PANTHER" id="PTHR43833:SF7">
    <property type="entry name" value="KTR SYSTEM POTASSIUM UPTAKE PROTEIN C"/>
    <property type="match status" value="1"/>
</dbReference>
<dbReference type="EMBL" id="WPAF01000002">
    <property type="protein sequence ID" value="KAF0135067.1"/>
    <property type="molecule type" value="Genomic_DNA"/>
</dbReference>
<accession>A0A833L2B1</accession>
<dbReference type="PANTHER" id="PTHR43833">
    <property type="entry name" value="POTASSIUM CHANNEL PROTEIN 2-RELATED-RELATED"/>
    <property type="match status" value="1"/>
</dbReference>
<proteinExistence type="predicted"/>
<dbReference type="AlphaFoldDB" id="A0A833L2B1"/>
<dbReference type="Gene3D" id="3.30.70.1450">
    <property type="entry name" value="Regulator of K+ conductance, C-terminal domain"/>
    <property type="match status" value="1"/>
</dbReference>
<feature type="domain" description="RCK C-terminal" evidence="2">
    <location>
        <begin position="136"/>
        <end position="216"/>
    </location>
</feature>
<dbReference type="GO" id="GO:0006813">
    <property type="term" value="P:potassium ion transport"/>
    <property type="evidence" value="ECO:0007669"/>
    <property type="project" value="InterPro"/>
</dbReference>
<organism evidence="3 4">
    <name type="scientific">Candidatus Saganbacteria bacterium</name>
    <dbReference type="NCBI Taxonomy" id="2575572"/>
    <lineage>
        <taxon>Bacteria</taxon>
        <taxon>Bacillati</taxon>
        <taxon>Saganbacteria</taxon>
    </lineage>
</organism>
<dbReference type="GO" id="GO:0008324">
    <property type="term" value="F:monoatomic cation transmembrane transporter activity"/>
    <property type="evidence" value="ECO:0007669"/>
    <property type="project" value="InterPro"/>
</dbReference>
<dbReference type="PROSITE" id="PS51202">
    <property type="entry name" value="RCK_C"/>
    <property type="match status" value="1"/>
</dbReference>
<dbReference type="InterPro" id="IPR050721">
    <property type="entry name" value="Trk_Ktr_HKT_K-transport"/>
</dbReference>
<evidence type="ECO:0000313" key="4">
    <source>
        <dbReference type="Proteomes" id="UP000488506"/>
    </source>
</evidence>
<protein>
    <submittedName>
        <fullName evidence="3">KtrC</fullName>
    </submittedName>
</protein>
<dbReference type="SUPFAM" id="SSF51735">
    <property type="entry name" value="NAD(P)-binding Rossmann-fold domains"/>
    <property type="match status" value="1"/>
</dbReference>
<dbReference type="Pfam" id="PF02254">
    <property type="entry name" value="TrkA_N"/>
    <property type="match status" value="1"/>
</dbReference>
<dbReference type="Proteomes" id="UP000488506">
    <property type="component" value="Unassembled WGS sequence"/>
</dbReference>